<gene>
    <name evidence="2" type="ORF">K493DRAFT_70164</name>
</gene>
<keyword evidence="3" id="KW-1185">Reference proteome</keyword>
<feature type="region of interest" description="Disordered" evidence="1">
    <location>
        <begin position="1"/>
        <end position="123"/>
    </location>
</feature>
<dbReference type="Proteomes" id="UP000193498">
    <property type="component" value="Unassembled WGS sequence"/>
</dbReference>
<sequence length="123" mass="14402">MIPTLRILDGERFDAKFIERKEKKKLREEQLKKEQEQGQDEDEDQNKDQEQGQESQTGANPKKAFGHKAPGKKFQKRPRNPNEPHAGQPFKKRKPGNHPASQQEGRRQPFKQSRGKFRKQTTN</sequence>
<evidence type="ECO:0000313" key="3">
    <source>
        <dbReference type="Proteomes" id="UP000193498"/>
    </source>
</evidence>
<feature type="compositionally biased region" description="Basic residues" evidence="1">
    <location>
        <begin position="113"/>
        <end position="123"/>
    </location>
</feature>
<feature type="compositionally biased region" description="Basic residues" evidence="1">
    <location>
        <begin position="64"/>
        <end position="79"/>
    </location>
</feature>
<dbReference type="EMBL" id="MCFE01000462">
    <property type="protein sequence ID" value="ORX89269.1"/>
    <property type="molecule type" value="Genomic_DNA"/>
</dbReference>
<feature type="compositionally biased region" description="Basic and acidic residues" evidence="1">
    <location>
        <begin position="8"/>
        <end position="36"/>
    </location>
</feature>
<evidence type="ECO:0000313" key="2">
    <source>
        <dbReference type="EMBL" id="ORX89269.1"/>
    </source>
</evidence>
<proteinExistence type="predicted"/>
<dbReference type="InParanoid" id="A0A1Y1XU38"/>
<comment type="caution">
    <text evidence="2">The sequence shown here is derived from an EMBL/GenBank/DDBJ whole genome shotgun (WGS) entry which is preliminary data.</text>
</comment>
<organism evidence="2 3">
    <name type="scientific">Basidiobolus meristosporus CBS 931.73</name>
    <dbReference type="NCBI Taxonomy" id="1314790"/>
    <lineage>
        <taxon>Eukaryota</taxon>
        <taxon>Fungi</taxon>
        <taxon>Fungi incertae sedis</taxon>
        <taxon>Zoopagomycota</taxon>
        <taxon>Entomophthoromycotina</taxon>
        <taxon>Basidiobolomycetes</taxon>
        <taxon>Basidiobolales</taxon>
        <taxon>Basidiobolaceae</taxon>
        <taxon>Basidiobolus</taxon>
    </lineage>
</organism>
<accession>A0A1Y1XU38</accession>
<name>A0A1Y1XU38_9FUNG</name>
<reference evidence="2 3" key="1">
    <citation type="submission" date="2016-07" db="EMBL/GenBank/DDBJ databases">
        <title>Pervasive Adenine N6-methylation of Active Genes in Fungi.</title>
        <authorList>
            <consortium name="DOE Joint Genome Institute"/>
            <person name="Mondo S.J."/>
            <person name="Dannebaum R.O."/>
            <person name="Kuo R.C."/>
            <person name="Labutti K."/>
            <person name="Haridas S."/>
            <person name="Kuo A."/>
            <person name="Salamov A."/>
            <person name="Ahrendt S.R."/>
            <person name="Lipzen A."/>
            <person name="Sullivan W."/>
            <person name="Andreopoulos W.B."/>
            <person name="Clum A."/>
            <person name="Lindquist E."/>
            <person name="Daum C."/>
            <person name="Ramamoorthy G.K."/>
            <person name="Gryganskyi A."/>
            <person name="Culley D."/>
            <person name="Magnuson J.K."/>
            <person name="James T.Y."/>
            <person name="O'Malley M.A."/>
            <person name="Stajich J.E."/>
            <person name="Spatafora J.W."/>
            <person name="Visel A."/>
            <person name="Grigoriev I.V."/>
        </authorList>
    </citation>
    <scope>NUCLEOTIDE SEQUENCE [LARGE SCALE GENOMIC DNA]</scope>
    <source>
        <strain evidence="2 3">CBS 931.73</strain>
    </source>
</reference>
<protein>
    <submittedName>
        <fullName evidence="2">Uncharacterized protein</fullName>
    </submittedName>
</protein>
<dbReference type="AlphaFoldDB" id="A0A1Y1XU38"/>
<evidence type="ECO:0000256" key="1">
    <source>
        <dbReference type="SAM" id="MobiDB-lite"/>
    </source>
</evidence>